<dbReference type="Proteomes" id="UP000829194">
    <property type="component" value="Chromosome"/>
</dbReference>
<dbReference type="Gene3D" id="3.40.630.30">
    <property type="match status" value="1"/>
</dbReference>
<dbReference type="RefSeq" id="WP_057944032.1">
    <property type="nucleotide sequence ID" value="NZ_CP011131.1"/>
</dbReference>
<dbReference type="NCBIfam" id="NF040501">
    <property type="entry name" value="resist_ArsN2"/>
    <property type="match status" value="1"/>
</dbReference>
<sequence length="144" mass="14953">MRLVSPVLIEPETLAFLAGSGLPVADLGANSTVRLFAARRGNVIDGVVGLELDGPHVLLRSLAVSAELRGSGLGVALVGFAERAAAESGAVGLYLLTTTAADFFRRLDFVDLDRTQAPPAIAATQEFASLCPASSAFLYKRLGP</sequence>
<gene>
    <name evidence="2" type="primary">arsN2</name>
    <name evidence="2" type="ORF">MOV92_18405</name>
</gene>
<dbReference type="Pfam" id="PF13508">
    <property type="entry name" value="Acetyltransf_7"/>
    <property type="match status" value="1"/>
</dbReference>
<dbReference type="InterPro" id="IPR000182">
    <property type="entry name" value="GNAT_dom"/>
</dbReference>
<dbReference type="EMBL" id="CP093547">
    <property type="protein sequence ID" value="UNP28452.1"/>
    <property type="molecule type" value="Genomic_DNA"/>
</dbReference>
<protein>
    <submittedName>
        <fullName evidence="2">Arsenic resistance N-acetyltransferase ArsN2</fullName>
    </submittedName>
</protein>
<evidence type="ECO:0000313" key="3">
    <source>
        <dbReference type="Proteomes" id="UP000829194"/>
    </source>
</evidence>
<keyword evidence="3" id="KW-1185">Reference proteome</keyword>
<feature type="domain" description="N-acetyltransferase" evidence="1">
    <location>
        <begin position="1"/>
        <end position="128"/>
    </location>
</feature>
<dbReference type="InterPro" id="IPR016181">
    <property type="entry name" value="Acyl_CoA_acyltransferase"/>
</dbReference>
<accession>A0ABY3XCC2</accession>
<dbReference type="CDD" id="cd04301">
    <property type="entry name" value="NAT_SF"/>
    <property type="match status" value="1"/>
</dbReference>
<reference evidence="2 3" key="1">
    <citation type="submission" date="2022-03" db="EMBL/GenBank/DDBJ databases">
        <title>Complete genome sequence of Lysobacter capsici VKM B-2533 and Lysobacter gummosus 10.1.1, promising sources of lytic agents.</title>
        <authorList>
            <person name="Tarlachkov S.V."/>
            <person name="Kudryakova I.V."/>
            <person name="Afoshin A.S."/>
            <person name="Leontyevskaya E.A."/>
            <person name="Leontyevskaya N.V."/>
        </authorList>
    </citation>
    <scope>NUCLEOTIDE SEQUENCE [LARGE SCALE GENOMIC DNA]</scope>
    <source>
        <strain evidence="2 3">10.1.1</strain>
    </source>
</reference>
<evidence type="ECO:0000313" key="2">
    <source>
        <dbReference type="EMBL" id="UNP28452.1"/>
    </source>
</evidence>
<proteinExistence type="predicted"/>
<organism evidence="2 3">
    <name type="scientific">Lysobacter gummosus</name>
    <dbReference type="NCBI Taxonomy" id="262324"/>
    <lineage>
        <taxon>Bacteria</taxon>
        <taxon>Pseudomonadati</taxon>
        <taxon>Pseudomonadota</taxon>
        <taxon>Gammaproteobacteria</taxon>
        <taxon>Lysobacterales</taxon>
        <taxon>Lysobacteraceae</taxon>
        <taxon>Lysobacter</taxon>
    </lineage>
</organism>
<name>A0ABY3XCC2_9GAMM</name>
<dbReference type="PROSITE" id="PS51186">
    <property type="entry name" value="GNAT"/>
    <property type="match status" value="1"/>
</dbReference>
<evidence type="ECO:0000259" key="1">
    <source>
        <dbReference type="PROSITE" id="PS51186"/>
    </source>
</evidence>
<dbReference type="SUPFAM" id="SSF55729">
    <property type="entry name" value="Acyl-CoA N-acyltransferases (Nat)"/>
    <property type="match status" value="1"/>
</dbReference>